<dbReference type="AlphaFoldDB" id="A0A963YSV9"/>
<keyword evidence="7" id="KW-1185">Reference proteome</keyword>
<dbReference type="InterPro" id="IPR011006">
    <property type="entry name" value="CheY-like_superfamily"/>
</dbReference>
<dbReference type="PANTHER" id="PTHR45566:SF1">
    <property type="entry name" value="HTH-TYPE TRANSCRIPTIONAL REGULATOR YHJB-RELATED"/>
    <property type="match status" value="1"/>
</dbReference>
<dbReference type="SMART" id="SM00448">
    <property type="entry name" value="REC"/>
    <property type="match status" value="1"/>
</dbReference>
<organism evidence="6 7">
    <name type="scientific">Acidisoma silvae</name>
    <dbReference type="NCBI Taxonomy" id="2802396"/>
    <lineage>
        <taxon>Bacteria</taxon>
        <taxon>Pseudomonadati</taxon>
        <taxon>Pseudomonadota</taxon>
        <taxon>Alphaproteobacteria</taxon>
        <taxon>Acetobacterales</taxon>
        <taxon>Acidocellaceae</taxon>
        <taxon>Acidisoma</taxon>
    </lineage>
</organism>
<dbReference type="Proteomes" id="UP000708298">
    <property type="component" value="Unassembled WGS sequence"/>
</dbReference>
<feature type="domain" description="HTH luxR-type" evidence="4">
    <location>
        <begin position="145"/>
        <end position="210"/>
    </location>
</feature>
<keyword evidence="1 3" id="KW-0597">Phosphoprotein</keyword>
<dbReference type="GO" id="GO:0003677">
    <property type="term" value="F:DNA binding"/>
    <property type="evidence" value="ECO:0007669"/>
    <property type="project" value="UniProtKB-KW"/>
</dbReference>
<dbReference type="GO" id="GO:0006355">
    <property type="term" value="P:regulation of DNA-templated transcription"/>
    <property type="evidence" value="ECO:0007669"/>
    <property type="project" value="InterPro"/>
</dbReference>
<proteinExistence type="predicted"/>
<accession>A0A963YSV9</accession>
<evidence type="ECO:0000259" key="4">
    <source>
        <dbReference type="PROSITE" id="PS50043"/>
    </source>
</evidence>
<dbReference type="Gene3D" id="3.40.50.2300">
    <property type="match status" value="1"/>
</dbReference>
<evidence type="ECO:0000256" key="3">
    <source>
        <dbReference type="PROSITE-ProRule" id="PRU00169"/>
    </source>
</evidence>
<dbReference type="PRINTS" id="PR00038">
    <property type="entry name" value="HTHLUXR"/>
</dbReference>
<feature type="modified residue" description="4-aspartylphosphate" evidence="3">
    <location>
        <position position="54"/>
    </location>
</feature>
<dbReference type="SMART" id="SM00421">
    <property type="entry name" value="HTH_LUXR"/>
    <property type="match status" value="1"/>
</dbReference>
<evidence type="ECO:0000313" key="6">
    <source>
        <dbReference type="EMBL" id="MCB8876412.1"/>
    </source>
</evidence>
<dbReference type="InterPro" id="IPR051015">
    <property type="entry name" value="EvgA-like"/>
</dbReference>
<gene>
    <name evidence="6" type="ORF">ASILVAE211_14555</name>
</gene>
<dbReference type="PROSITE" id="PS50043">
    <property type="entry name" value="HTH_LUXR_2"/>
    <property type="match status" value="1"/>
</dbReference>
<dbReference type="CDD" id="cd06170">
    <property type="entry name" value="LuxR_C_like"/>
    <property type="match status" value="1"/>
</dbReference>
<dbReference type="InterPro" id="IPR058245">
    <property type="entry name" value="NreC/VraR/RcsB-like_REC"/>
</dbReference>
<evidence type="ECO:0000259" key="5">
    <source>
        <dbReference type="PROSITE" id="PS50110"/>
    </source>
</evidence>
<keyword evidence="2" id="KW-0238">DNA-binding</keyword>
<dbReference type="CDD" id="cd17535">
    <property type="entry name" value="REC_NarL-like"/>
    <property type="match status" value="1"/>
</dbReference>
<dbReference type="EMBL" id="JAESVB010000006">
    <property type="protein sequence ID" value="MCB8876412.1"/>
    <property type="molecule type" value="Genomic_DNA"/>
</dbReference>
<evidence type="ECO:0000313" key="7">
    <source>
        <dbReference type="Proteomes" id="UP000708298"/>
    </source>
</evidence>
<reference evidence="6" key="2">
    <citation type="submission" date="2021-01" db="EMBL/GenBank/DDBJ databases">
        <authorList>
            <person name="Mieszkin S."/>
            <person name="Pouder E."/>
            <person name="Alain K."/>
        </authorList>
    </citation>
    <scope>NUCLEOTIDE SEQUENCE</scope>
    <source>
        <strain evidence="6">HW T2.11</strain>
    </source>
</reference>
<feature type="domain" description="Response regulatory" evidence="5">
    <location>
        <begin position="2"/>
        <end position="119"/>
    </location>
</feature>
<evidence type="ECO:0000256" key="1">
    <source>
        <dbReference type="ARBA" id="ARBA00022553"/>
    </source>
</evidence>
<dbReference type="Pfam" id="PF00196">
    <property type="entry name" value="GerE"/>
    <property type="match status" value="1"/>
</dbReference>
<comment type="caution">
    <text evidence="6">The sequence shown here is derived from an EMBL/GenBank/DDBJ whole genome shotgun (WGS) entry which is preliminary data.</text>
</comment>
<name>A0A963YSV9_9PROT</name>
<dbReference type="Pfam" id="PF00072">
    <property type="entry name" value="Response_reg"/>
    <property type="match status" value="1"/>
</dbReference>
<dbReference type="InterPro" id="IPR001789">
    <property type="entry name" value="Sig_transdc_resp-reg_receiver"/>
</dbReference>
<protein>
    <submittedName>
        <fullName evidence="6">Response regulator transcription factor</fullName>
    </submittedName>
</protein>
<dbReference type="GO" id="GO:0000160">
    <property type="term" value="P:phosphorelay signal transduction system"/>
    <property type="evidence" value="ECO:0007669"/>
    <property type="project" value="InterPro"/>
</dbReference>
<dbReference type="InterPro" id="IPR016032">
    <property type="entry name" value="Sig_transdc_resp-reg_C-effctor"/>
</dbReference>
<sequence length="212" mass="22414">MKLLLIDDHPVVRQGLSAFLERNLEDASVFLAGSCEEALALAADHKDLDLAFLDLMMPGLGGFDAIKLFGSQYPALPVIVLSSSEDPLDVRRALACGALGYVPKSASPQTIVSALRLVLSGEIYVPPLVLLGAPGAGGGYPAKAGSASVDELTLRQKEVLVLLARGMQNKEIGESLGLADKTVKTHVTAIFRTLRVINRTQAASLAREAKLL</sequence>
<dbReference type="SUPFAM" id="SSF46894">
    <property type="entry name" value="C-terminal effector domain of the bipartite response regulators"/>
    <property type="match status" value="1"/>
</dbReference>
<dbReference type="RefSeq" id="WP_227322069.1">
    <property type="nucleotide sequence ID" value="NZ_JAESVB010000006.1"/>
</dbReference>
<reference evidence="6" key="1">
    <citation type="journal article" date="2021" name="Microorganisms">
        <title>Acidisoma silvae sp. nov. and Acidisomacellulosilytica sp. nov., Two Acidophilic Bacteria Isolated from Decaying Wood, Hydrolyzing Cellulose and Producing Poly-3-hydroxybutyrate.</title>
        <authorList>
            <person name="Mieszkin S."/>
            <person name="Pouder E."/>
            <person name="Uroz S."/>
            <person name="Simon-Colin C."/>
            <person name="Alain K."/>
        </authorList>
    </citation>
    <scope>NUCLEOTIDE SEQUENCE</scope>
    <source>
        <strain evidence="6">HW T2.11</strain>
    </source>
</reference>
<evidence type="ECO:0000256" key="2">
    <source>
        <dbReference type="ARBA" id="ARBA00023125"/>
    </source>
</evidence>
<dbReference type="PANTHER" id="PTHR45566">
    <property type="entry name" value="HTH-TYPE TRANSCRIPTIONAL REGULATOR YHJB-RELATED"/>
    <property type="match status" value="1"/>
</dbReference>
<dbReference type="InterPro" id="IPR000792">
    <property type="entry name" value="Tscrpt_reg_LuxR_C"/>
</dbReference>
<dbReference type="PROSITE" id="PS50110">
    <property type="entry name" value="RESPONSE_REGULATORY"/>
    <property type="match status" value="1"/>
</dbReference>
<dbReference type="SUPFAM" id="SSF52172">
    <property type="entry name" value="CheY-like"/>
    <property type="match status" value="1"/>
</dbReference>